<dbReference type="SUPFAM" id="SSF160240">
    <property type="entry name" value="Cation efflux protein cytoplasmic domain-like"/>
    <property type="match status" value="1"/>
</dbReference>
<evidence type="ECO:0000256" key="1">
    <source>
        <dbReference type="ARBA" id="ARBA00004141"/>
    </source>
</evidence>
<comment type="similarity">
    <text evidence="2">Belongs to the cation diffusion facilitator (CDF) transporter (TC 2.A.4) family.</text>
</comment>
<sequence>MSRFAQSPQRVRLIAISASFLIGSLLMLTKFFAYWLTQSAAILSDALESIINVAASAFALVAVVLAAKPPDPTHPYGHGKIEYLSVGFEGALIFLAAIGIFFKAADQLLTPDVLPNLGSGLWLTVAATLINLSLGVVLVYVGKRTQSITLMADGKHVLTDVYTSGGVILGLFLVWFTGRLWIDGATAGLVGINVIFTGWKLVRHAFAGLMDASDAELLDEITKLLRQHRKSVWIDIHQLRARRAGTRIYADLHLILPRDFSLQESYQEVKEMEKIFAAHYQGQAEIHVHVDPCDDSECPVCGYDPCTMRQARTVQQRLWRRDVVTDRREENSPETP</sequence>
<dbReference type="SUPFAM" id="SSF161111">
    <property type="entry name" value="Cation efflux protein transmembrane domain-like"/>
    <property type="match status" value="1"/>
</dbReference>
<dbReference type="NCBIfam" id="TIGR01297">
    <property type="entry name" value="CDF"/>
    <property type="match status" value="1"/>
</dbReference>
<dbReference type="InterPro" id="IPR050291">
    <property type="entry name" value="CDF_Transporter"/>
</dbReference>
<evidence type="ECO:0000256" key="3">
    <source>
        <dbReference type="ARBA" id="ARBA00022448"/>
    </source>
</evidence>
<feature type="transmembrane region" description="Helical" evidence="7">
    <location>
        <begin position="81"/>
        <end position="102"/>
    </location>
</feature>
<dbReference type="InterPro" id="IPR002524">
    <property type="entry name" value="Cation_efflux"/>
</dbReference>
<dbReference type="eggNOG" id="COG0053">
    <property type="taxonomic scope" value="Bacteria"/>
</dbReference>
<dbReference type="HOGENOM" id="CLU_013430_3_0_7"/>
<evidence type="ECO:0000259" key="9">
    <source>
        <dbReference type="Pfam" id="PF16916"/>
    </source>
</evidence>
<keyword evidence="11" id="KW-1185">Reference proteome</keyword>
<dbReference type="RefSeq" id="WP_013705171.1">
    <property type="nucleotide sequence ID" value="NC_015388.1"/>
</dbReference>
<dbReference type="Gene3D" id="1.20.1510.10">
    <property type="entry name" value="Cation efflux protein transmembrane domain"/>
    <property type="match status" value="1"/>
</dbReference>
<keyword evidence="5 7" id="KW-1133">Transmembrane helix</keyword>
<dbReference type="AlphaFoldDB" id="F2NBY1"/>
<dbReference type="InterPro" id="IPR027470">
    <property type="entry name" value="Cation_efflux_CTD"/>
</dbReference>
<reference evidence="11" key="2">
    <citation type="submission" date="2011-03" db="EMBL/GenBank/DDBJ databases">
        <title>The complete genome of Desulfobacca acetoxidans DSM 11109.</title>
        <authorList>
            <consortium name="US DOE Joint Genome Institute (JGI-PGF)"/>
            <person name="Lucas S."/>
            <person name="Copeland A."/>
            <person name="Lapidus A."/>
            <person name="Bruce D."/>
            <person name="Goodwin L."/>
            <person name="Pitluck S."/>
            <person name="Peters L."/>
            <person name="Kyrpides N."/>
            <person name="Mavromatis K."/>
            <person name="Ivanova N."/>
            <person name="Ovchinnikova G."/>
            <person name="Teshima H."/>
            <person name="Detter J.C."/>
            <person name="Han C."/>
            <person name="Land M."/>
            <person name="Hauser L."/>
            <person name="Markowitz V."/>
            <person name="Cheng J.-F."/>
            <person name="Hugenholtz P."/>
            <person name="Woyke T."/>
            <person name="Wu D."/>
            <person name="Spring S."/>
            <person name="Schueler E."/>
            <person name="Brambilla E."/>
            <person name="Klenk H.-P."/>
            <person name="Eisen J.A."/>
        </authorList>
    </citation>
    <scope>NUCLEOTIDE SEQUENCE [LARGE SCALE GENOMIC DNA]</scope>
    <source>
        <strain evidence="11">ATCC 700848 / DSM 11109 / ASRB2</strain>
    </source>
</reference>
<dbReference type="Proteomes" id="UP000000483">
    <property type="component" value="Chromosome"/>
</dbReference>
<evidence type="ECO:0000313" key="11">
    <source>
        <dbReference type="Proteomes" id="UP000000483"/>
    </source>
</evidence>
<dbReference type="STRING" id="880072.Desac_0161"/>
<evidence type="ECO:0000259" key="8">
    <source>
        <dbReference type="Pfam" id="PF01545"/>
    </source>
</evidence>
<dbReference type="Pfam" id="PF01545">
    <property type="entry name" value="Cation_efflux"/>
    <property type="match status" value="1"/>
</dbReference>
<dbReference type="InterPro" id="IPR036837">
    <property type="entry name" value="Cation_efflux_CTD_sf"/>
</dbReference>
<keyword evidence="4 7" id="KW-0812">Transmembrane</keyword>
<dbReference type="GO" id="GO:0015093">
    <property type="term" value="F:ferrous iron transmembrane transporter activity"/>
    <property type="evidence" value="ECO:0007669"/>
    <property type="project" value="TreeGrafter"/>
</dbReference>
<dbReference type="OrthoDB" id="9806522at2"/>
<dbReference type="PANTHER" id="PTHR43840:SF15">
    <property type="entry name" value="MITOCHONDRIAL METAL TRANSPORTER 1-RELATED"/>
    <property type="match status" value="1"/>
</dbReference>
<dbReference type="KEGG" id="dao:Desac_0161"/>
<dbReference type="GO" id="GO:0005886">
    <property type="term" value="C:plasma membrane"/>
    <property type="evidence" value="ECO:0007669"/>
    <property type="project" value="TreeGrafter"/>
</dbReference>
<dbReference type="Pfam" id="PF16916">
    <property type="entry name" value="ZT_dimer"/>
    <property type="match status" value="1"/>
</dbReference>
<feature type="transmembrane region" description="Helical" evidence="7">
    <location>
        <begin position="122"/>
        <end position="141"/>
    </location>
</feature>
<gene>
    <name evidence="10" type="ordered locus">Desac_0161</name>
</gene>
<dbReference type="GO" id="GO:0015341">
    <property type="term" value="F:zinc efflux antiporter activity"/>
    <property type="evidence" value="ECO:0007669"/>
    <property type="project" value="TreeGrafter"/>
</dbReference>
<comment type="subcellular location">
    <subcellularLocation>
        <location evidence="1">Membrane</location>
        <topology evidence="1">Multi-pass membrane protein</topology>
    </subcellularLocation>
</comment>
<dbReference type="InterPro" id="IPR058533">
    <property type="entry name" value="Cation_efflux_TM"/>
</dbReference>
<evidence type="ECO:0000256" key="6">
    <source>
        <dbReference type="ARBA" id="ARBA00023136"/>
    </source>
</evidence>
<evidence type="ECO:0000256" key="5">
    <source>
        <dbReference type="ARBA" id="ARBA00022989"/>
    </source>
</evidence>
<protein>
    <submittedName>
        <fullName evidence="10">Cation diffusion facilitator family transporter</fullName>
    </submittedName>
</protein>
<reference evidence="10 11" key="1">
    <citation type="journal article" date="2011" name="Stand. Genomic Sci.">
        <title>Complete genome sequence of the acetate-degrading sulfate reducer Desulfobacca acetoxidans type strain (ASRB2).</title>
        <authorList>
            <person name="Goker M."/>
            <person name="Teshima H."/>
            <person name="Lapidus A."/>
            <person name="Nolan M."/>
            <person name="Lucas S."/>
            <person name="Hammon N."/>
            <person name="Deshpande S."/>
            <person name="Cheng J.F."/>
            <person name="Tapia R."/>
            <person name="Han C."/>
            <person name="Goodwin L."/>
            <person name="Pitluck S."/>
            <person name="Huntemann M."/>
            <person name="Liolios K."/>
            <person name="Ivanova N."/>
            <person name="Pagani I."/>
            <person name="Mavromatis K."/>
            <person name="Ovchinikova G."/>
            <person name="Pati A."/>
            <person name="Chen A."/>
            <person name="Palaniappan K."/>
            <person name="Land M."/>
            <person name="Hauser L."/>
            <person name="Brambilla E.M."/>
            <person name="Rohde M."/>
            <person name="Spring S."/>
            <person name="Detter J.C."/>
            <person name="Woyke T."/>
            <person name="Bristow J."/>
            <person name="Eisen J.A."/>
            <person name="Markowitz V."/>
            <person name="Hugenholtz P."/>
            <person name="Kyrpides N.C."/>
            <person name="Klenk H.P."/>
        </authorList>
    </citation>
    <scope>NUCLEOTIDE SEQUENCE [LARGE SCALE GENOMIC DNA]</scope>
    <source>
        <strain evidence="11">ATCC 700848 / DSM 11109 / ASRB2</strain>
    </source>
</reference>
<feature type="transmembrane region" description="Helical" evidence="7">
    <location>
        <begin position="12"/>
        <end position="37"/>
    </location>
</feature>
<feature type="transmembrane region" description="Helical" evidence="7">
    <location>
        <begin position="161"/>
        <end position="178"/>
    </location>
</feature>
<evidence type="ECO:0000256" key="7">
    <source>
        <dbReference type="SAM" id="Phobius"/>
    </source>
</evidence>
<evidence type="ECO:0000256" key="2">
    <source>
        <dbReference type="ARBA" id="ARBA00008114"/>
    </source>
</evidence>
<feature type="domain" description="Cation efflux protein transmembrane" evidence="8">
    <location>
        <begin position="18"/>
        <end position="210"/>
    </location>
</feature>
<keyword evidence="6 7" id="KW-0472">Membrane</keyword>
<dbReference type="InterPro" id="IPR027469">
    <property type="entry name" value="Cation_efflux_TMD_sf"/>
</dbReference>
<dbReference type="GO" id="GO:0015086">
    <property type="term" value="F:cadmium ion transmembrane transporter activity"/>
    <property type="evidence" value="ECO:0007669"/>
    <property type="project" value="TreeGrafter"/>
</dbReference>
<dbReference type="EMBL" id="CP002629">
    <property type="protein sequence ID" value="AEB08058.1"/>
    <property type="molecule type" value="Genomic_DNA"/>
</dbReference>
<organism evidence="10 11">
    <name type="scientific">Desulfobacca acetoxidans (strain ATCC 700848 / DSM 11109 / ASRB2)</name>
    <dbReference type="NCBI Taxonomy" id="880072"/>
    <lineage>
        <taxon>Bacteria</taxon>
        <taxon>Pseudomonadati</taxon>
        <taxon>Thermodesulfobacteriota</taxon>
        <taxon>Desulfobaccia</taxon>
        <taxon>Desulfobaccales</taxon>
        <taxon>Desulfobaccaceae</taxon>
        <taxon>Desulfobacca</taxon>
    </lineage>
</organism>
<evidence type="ECO:0000313" key="10">
    <source>
        <dbReference type="EMBL" id="AEB08058.1"/>
    </source>
</evidence>
<dbReference type="Gene3D" id="3.30.70.1350">
    <property type="entry name" value="Cation efflux protein, cytoplasmic domain"/>
    <property type="match status" value="1"/>
</dbReference>
<feature type="domain" description="Cation efflux protein cytoplasmic" evidence="9">
    <location>
        <begin position="215"/>
        <end position="293"/>
    </location>
</feature>
<name>F2NBY1_DESAR</name>
<dbReference type="GO" id="GO:0006882">
    <property type="term" value="P:intracellular zinc ion homeostasis"/>
    <property type="evidence" value="ECO:0007669"/>
    <property type="project" value="TreeGrafter"/>
</dbReference>
<evidence type="ECO:0000256" key="4">
    <source>
        <dbReference type="ARBA" id="ARBA00022692"/>
    </source>
</evidence>
<accession>F2NBY1</accession>
<feature type="transmembrane region" description="Helical" evidence="7">
    <location>
        <begin position="49"/>
        <end position="69"/>
    </location>
</feature>
<dbReference type="PANTHER" id="PTHR43840">
    <property type="entry name" value="MITOCHONDRIAL METAL TRANSPORTER 1-RELATED"/>
    <property type="match status" value="1"/>
</dbReference>
<keyword evidence="3" id="KW-0813">Transport</keyword>
<feature type="transmembrane region" description="Helical" evidence="7">
    <location>
        <begin position="184"/>
        <end position="202"/>
    </location>
</feature>
<proteinExistence type="inferred from homology"/>